<dbReference type="Proteomes" id="UP000517916">
    <property type="component" value="Unassembled WGS sequence"/>
</dbReference>
<evidence type="ECO:0000313" key="3">
    <source>
        <dbReference type="Proteomes" id="UP000517916"/>
    </source>
</evidence>
<dbReference type="Pfam" id="PF12802">
    <property type="entry name" value="MarR_2"/>
    <property type="match status" value="1"/>
</dbReference>
<name>A0ABR6BD31_9PSEU</name>
<dbReference type="GO" id="GO:0003677">
    <property type="term" value="F:DNA binding"/>
    <property type="evidence" value="ECO:0007669"/>
    <property type="project" value="UniProtKB-KW"/>
</dbReference>
<dbReference type="RefSeq" id="WP_411931094.1">
    <property type="nucleotide sequence ID" value="NZ_BAAABQ010000001.1"/>
</dbReference>
<evidence type="ECO:0000313" key="2">
    <source>
        <dbReference type="EMBL" id="MBA8924779.1"/>
    </source>
</evidence>
<dbReference type="EMBL" id="JACJID010000001">
    <property type="protein sequence ID" value="MBA8924779.1"/>
    <property type="molecule type" value="Genomic_DNA"/>
</dbReference>
<dbReference type="InterPro" id="IPR036388">
    <property type="entry name" value="WH-like_DNA-bd_sf"/>
</dbReference>
<dbReference type="InterPro" id="IPR000835">
    <property type="entry name" value="HTH_MarR-typ"/>
</dbReference>
<gene>
    <name evidence="2" type="ORF">BC739_001976</name>
</gene>
<protein>
    <submittedName>
        <fullName evidence="2">DNA-binding MarR family transcriptional regulator</fullName>
    </submittedName>
</protein>
<proteinExistence type="predicted"/>
<dbReference type="SUPFAM" id="SSF46785">
    <property type="entry name" value="Winged helix' DNA-binding domain"/>
    <property type="match status" value="1"/>
</dbReference>
<accession>A0ABR6BD31</accession>
<reference evidence="2 3" key="1">
    <citation type="submission" date="2020-08" db="EMBL/GenBank/DDBJ databases">
        <title>Genomic Encyclopedia of Archaeal and Bacterial Type Strains, Phase II (KMG-II): from individual species to whole genera.</title>
        <authorList>
            <person name="Goeker M."/>
        </authorList>
    </citation>
    <scope>NUCLEOTIDE SEQUENCE [LARGE SCALE GENOMIC DNA]</scope>
    <source>
        <strain evidence="2 3">DSM 43850</strain>
    </source>
</reference>
<dbReference type="Gene3D" id="1.10.10.10">
    <property type="entry name" value="Winged helix-like DNA-binding domain superfamily/Winged helix DNA-binding domain"/>
    <property type="match status" value="1"/>
</dbReference>
<dbReference type="InterPro" id="IPR036390">
    <property type="entry name" value="WH_DNA-bd_sf"/>
</dbReference>
<evidence type="ECO:0000259" key="1">
    <source>
        <dbReference type="Pfam" id="PF12802"/>
    </source>
</evidence>
<organism evidence="2 3">
    <name type="scientific">Kutzneria viridogrisea</name>
    <dbReference type="NCBI Taxonomy" id="47990"/>
    <lineage>
        <taxon>Bacteria</taxon>
        <taxon>Bacillati</taxon>
        <taxon>Actinomycetota</taxon>
        <taxon>Actinomycetes</taxon>
        <taxon>Pseudonocardiales</taxon>
        <taxon>Pseudonocardiaceae</taxon>
        <taxon>Kutzneria</taxon>
    </lineage>
</organism>
<feature type="domain" description="HTH marR-type" evidence="1">
    <location>
        <begin position="43"/>
        <end position="90"/>
    </location>
</feature>
<sequence>MNSSELLGTRLRHLLDLLDDGVAEVYAELGLTGFRPRFTPFARALAADGPASIRALAEAVGVTHSAASQTVAQMARQDLVALSPGQDARQRIVRLTPTGERLLPVLDREWAATSAAAREFDAELPYPLSRLVDEALAALQRRSMRERVVSELG</sequence>
<keyword evidence="3" id="KW-1185">Reference proteome</keyword>
<comment type="caution">
    <text evidence="2">The sequence shown here is derived from an EMBL/GenBank/DDBJ whole genome shotgun (WGS) entry which is preliminary data.</text>
</comment>
<keyword evidence="2" id="KW-0238">DNA-binding</keyword>